<evidence type="ECO:0000256" key="1">
    <source>
        <dbReference type="ARBA" id="ARBA00006149"/>
    </source>
</evidence>
<keyword evidence="4" id="KW-0949">S-adenosyl-L-methionine</keyword>
<evidence type="ECO:0000256" key="4">
    <source>
        <dbReference type="ARBA" id="ARBA00022691"/>
    </source>
</evidence>
<dbReference type="Pfam" id="PF05175">
    <property type="entry name" value="MTS"/>
    <property type="match status" value="1"/>
</dbReference>
<dbReference type="GO" id="GO:0008168">
    <property type="term" value="F:methyltransferase activity"/>
    <property type="evidence" value="ECO:0007669"/>
    <property type="project" value="UniProtKB-KW"/>
</dbReference>
<dbReference type="PANTHER" id="PTHR45875">
    <property type="entry name" value="METHYLTRANSFERASE N6AMT1"/>
    <property type="match status" value="1"/>
</dbReference>
<evidence type="ECO:0000313" key="9">
    <source>
        <dbReference type="Proteomes" id="UP000297477"/>
    </source>
</evidence>
<organism evidence="8 9">
    <name type="scientific">Micrococcus lylae</name>
    <dbReference type="NCBI Taxonomy" id="1273"/>
    <lineage>
        <taxon>Bacteria</taxon>
        <taxon>Bacillati</taxon>
        <taxon>Actinomycetota</taxon>
        <taxon>Actinomycetes</taxon>
        <taxon>Micrococcales</taxon>
        <taxon>Micrococcaceae</taxon>
        <taxon>Micrococcus</taxon>
    </lineage>
</organism>
<feature type="compositionally biased region" description="Low complexity" evidence="5">
    <location>
        <begin position="335"/>
        <end position="358"/>
    </location>
</feature>
<dbReference type="CDD" id="cd02440">
    <property type="entry name" value="AdoMet_MTases"/>
    <property type="match status" value="1"/>
</dbReference>
<dbReference type="InterPro" id="IPR002052">
    <property type="entry name" value="DNA_methylase_N6_adenine_CS"/>
</dbReference>
<evidence type="ECO:0000256" key="2">
    <source>
        <dbReference type="ARBA" id="ARBA00022603"/>
    </source>
</evidence>
<dbReference type="InterPro" id="IPR052190">
    <property type="entry name" value="Euk-Arch_PrmC-MTase"/>
</dbReference>
<evidence type="ECO:0000256" key="5">
    <source>
        <dbReference type="SAM" id="MobiDB-lite"/>
    </source>
</evidence>
<name>A0ABY2K0V9_9MICC</name>
<dbReference type="SUPFAM" id="SSF53335">
    <property type="entry name" value="S-adenosyl-L-methionine-dependent methyltransferases"/>
    <property type="match status" value="1"/>
</dbReference>
<feature type="compositionally biased region" description="Basic and acidic residues" evidence="5">
    <location>
        <begin position="488"/>
        <end position="511"/>
    </location>
</feature>
<dbReference type="Pfam" id="PF23186">
    <property type="entry name" value="DUF7059"/>
    <property type="match status" value="1"/>
</dbReference>
<comment type="similarity">
    <text evidence="1">Belongs to the eukaryotic/archaeal PrmC-related family.</text>
</comment>
<feature type="domain" description="DUF7059" evidence="7">
    <location>
        <begin position="47"/>
        <end position="128"/>
    </location>
</feature>
<feature type="region of interest" description="Disordered" evidence="5">
    <location>
        <begin position="1"/>
        <end position="31"/>
    </location>
</feature>
<protein>
    <submittedName>
        <fullName evidence="8">Methyltransferase</fullName>
    </submittedName>
</protein>
<reference evidence="8 9" key="1">
    <citation type="submission" date="2019-03" db="EMBL/GenBank/DDBJ databases">
        <title>Reclassification of Micrococcus aloeverae and Micrococcus yunnanensis as later heterotypic synonyms of Micrococcus luteus.</title>
        <authorList>
            <person name="Huang C.-H."/>
        </authorList>
    </citation>
    <scope>NUCLEOTIDE SEQUENCE [LARGE SCALE GENOMIC DNA]</scope>
    <source>
        <strain evidence="8 9">BCRC 12151</strain>
    </source>
</reference>
<keyword evidence="2 8" id="KW-0489">Methyltransferase</keyword>
<dbReference type="PROSITE" id="PS00092">
    <property type="entry name" value="N6_MTASE"/>
    <property type="match status" value="1"/>
</dbReference>
<feature type="region of interest" description="Disordered" evidence="5">
    <location>
        <begin position="488"/>
        <end position="521"/>
    </location>
</feature>
<sequence length="630" mass="64917">MSTASPVPAAPSGTGSHGAAPSGAVPPAPSLTPTTAARLAADLAALPYTTGAVEALLGPMAVSALDREHAEAARAVLAAGVSEPDCPLAAMAGAFMLGDPVPAADLAAAVPALGLDGLREAGLLMDAHPGDPEGTVRAACDLSPYDADEPGPMWVASDQTALQRRGPLPAEHVLGVGRASLTLAGAVQRREVDTALDLGTGCGIQTLHLLAHARHVTATDLAPRCLDYTRFNLLLNADVLGLDRENMGERVELLAGDMLTPVAGRRFDMVVSNPPFVITPRTDPDAPVMVYRDGGREGDRLVAEFISAIPAHLNPGGTAQMLANWEIPAAESGADDGPLASASAGASTASAGGSSAESWDARPRRWVAEGAAAVSAAEGRDVPVQAWIIQRDLQDAAGYAETWLQDSSLELDPEQYQRRYAQYLADFAARGVRGVGFGHVWLRRPAADGSQAGAWTHTEELTQPIDDAIGGAWAAAVARRDRLAAGRGTDRVEAADHGAASDHAEATDHGEGPAGGEGAVVGKGVGADPALATLRSLHLTVAADVTEERHQRFGAEHPEVILARQGAGFRRTARLDTATAGLLAASDGELTVGQIVGALGALLELDERAQTALLVAVRELYEDGFLVEVG</sequence>
<feature type="region of interest" description="Disordered" evidence="5">
    <location>
        <begin position="333"/>
        <end position="361"/>
    </location>
</feature>
<proteinExistence type="inferred from homology"/>
<keyword evidence="9" id="KW-1185">Reference proteome</keyword>
<dbReference type="PANTHER" id="PTHR45875:SF1">
    <property type="entry name" value="METHYLTRANSFERASE N6AMT1"/>
    <property type="match status" value="1"/>
</dbReference>
<evidence type="ECO:0000259" key="6">
    <source>
        <dbReference type="Pfam" id="PF05175"/>
    </source>
</evidence>
<dbReference type="Proteomes" id="UP000297477">
    <property type="component" value="Unassembled WGS sequence"/>
</dbReference>
<feature type="domain" description="Methyltransferase small" evidence="6">
    <location>
        <begin position="179"/>
        <end position="328"/>
    </location>
</feature>
<dbReference type="InterPro" id="IPR029063">
    <property type="entry name" value="SAM-dependent_MTases_sf"/>
</dbReference>
<dbReference type="EMBL" id="SPKT01000012">
    <property type="protein sequence ID" value="TFH98955.1"/>
    <property type="molecule type" value="Genomic_DNA"/>
</dbReference>
<keyword evidence="3" id="KW-0808">Transferase</keyword>
<dbReference type="InterPro" id="IPR055487">
    <property type="entry name" value="DUF7059"/>
</dbReference>
<evidence type="ECO:0000313" key="8">
    <source>
        <dbReference type="EMBL" id="TFH98955.1"/>
    </source>
</evidence>
<dbReference type="RefSeq" id="WP_082739879.1">
    <property type="nucleotide sequence ID" value="NZ_SPKT01000012.1"/>
</dbReference>
<gene>
    <name evidence="8" type="ORF">E4A49_07035</name>
</gene>
<dbReference type="GO" id="GO:0032259">
    <property type="term" value="P:methylation"/>
    <property type="evidence" value="ECO:0007669"/>
    <property type="project" value="UniProtKB-KW"/>
</dbReference>
<dbReference type="InterPro" id="IPR007848">
    <property type="entry name" value="Small_mtfrase_dom"/>
</dbReference>
<dbReference type="Gene3D" id="3.40.50.150">
    <property type="entry name" value="Vaccinia Virus protein VP39"/>
    <property type="match status" value="1"/>
</dbReference>
<accession>A0ABY2K0V9</accession>
<feature type="compositionally biased region" description="Gly residues" evidence="5">
    <location>
        <begin position="512"/>
        <end position="521"/>
    </location>
</feature>
<evidence type="ECO:0000256" key="3">
    <source>
        <dbReference type="ARBA" id="ARBA00022679"/>
    </source>
</evidence>
<evidence type="ECO:0000259" key="7">
    <source>
        <dbReference type="Pfam" id="PF23186"/>
    </source>
</evidence>
<comment type="caution">
    <text evidence="8">The sequence shown here is derived from an EMBL/GenBank/DDBJ whole genome shotgun (WGS) entry which is preliminary data.</text>
</comment>